<dbReference type="Pfam" id="PF25209">
    <property type="entry name" value="Phage_capsid_4"/>
    <property type="match status" value="1"/>
</dbReference>
<name>A0ABS0CZ97_9NOCA</name>
<comment type="caution">
    <text evidence="1">The sequence shown here is derived from an EMBL/GenBank/DDBJ whole genome shotgun (WGS) entry which is preliminary data.</text>
</comment>
<dbReference type="EMBL" id="JADLQX010000024">
    <property type="protein sequence ID" value="MBF6301173.1"/>
    <property type="molecule type" value="Genomic_DNA"/>
</dbReference>
<evidence type="ECO:0000313" key="1">
    <source>
        <dbReference type="EMBL" id="MBF6301173.1"/>
    </source>
</evidence>
<dbReference type="InterPro" id="IPR049995">
    <property type="entry name" value="Capsid_mycobact-type"/>
</dbReference>
<sequence>MAYTAYNQEFPLGTPSVSGNNITVDLMLKEPTRINAYLSDLALKGYFAERIFTNGGTVSGGALVYTQLTKNDLFPTRSVQKVAPGAEFPEVTFDRPEPLTAQVEKLGGKFKITDEARRRNDMSAIQTEGVKLGNDVQRQLHVRALTELEASITAIGSDVQISGTSWLDATVLTISTENKAALPAADLAEIRKRAAVKELGTQYNLIILNPQEFANLSIIYGDAEAWLRSQGFGLAVSNVITAGTAYAVQEGMVGQVRYEEPLTTETWRDPSVQSTWVQTSISPVFAVTNPYNALKITGLAA</sequence>
<proteinExistence type="predicted"/>
<reference evidence="1 2" key="1">
    <citation type="submission" date="2020-10" db="EMBL/GenBank/DDBJ databases">
        <title>Identification of Nocardia species via Next-generation sequencing and recognition of intraspecies genetic diversity.</title>
        <authorList>
            <person name="Li P."/>
            <person name="Li P."/>
            <person name="Lu B."/>
        </authorList>
    </citation>
    <scope>NUCLEOTIDE SEQUENCE [LARGE SCALE GENOMIC DNA]</scope>
    <source>
        <strain evidence="1 2">BJ06-0157</strain>
    </source>
</reference>
<dbReference type="RefSeq" id="WP_195132400.1">
    <property type="nucleotide sequence ID" value="NZ_JADLQX010000024.1"/>
</dbReference>
<accession>A0ABS0CZ97</accession>
<dbReference type="Proteomes" id="UP000702209">
    <property type="component" value="Unassembled WGS sequence"/>
</dbReference>
<evidence type="ECO:0000313" key="2">
    <source>
        <dbReference type="Proteomes" id="UP000702209"/>
    </source>
</evidence>
<organism evidence="1 2">
    <name type="scientific">Nocardia amamiensis</name>
    <dbReference type="NCBI Taxonomy" id="404578"/>
    <lineage>
        <taxon>Bacteria</taxon>
        <taxon>Bacillati</taxon>
        <taxon>Actinomycetota</taxon>
        <taxon>Actinomycetes</taxon>
        <taxon>Mycobacteriales</taxon>
        <taxon>Nocardiaceae</taxon>
        <taxon>Nocardia</taxon>
    </lineage>
</organism>
<gene>
    <name evidence="1" type="ORF">IU459_27045</name>
</gene>
<evidence type="ECO:0008006" key="3">
    <source>
        <dbReference type="Google" id="ProtNLM"/>
    </source>
</evidence>
<keyword evidence="2" id="KW-1185">Reference proteome</keyword>
<dbReference type="NCBIfam" id="NF042926">
    <property type="entry name" value="capsid_Caudo_1"/>
    <property type="match status" value="1"/>
</dbReference>
<protein>
    <recommendedName>
        <fullName evidence="3">Major capsid protein</fullName>
    </recommendedName>
</protein>